<keyword evidence="2" id="KW-1185">Reference proteome</keyword>
<feature type="non-terminal residue" evidence="1">
    <location>
        <position position="1"/>
    </location>
</feature>
<evidence type="ECO:0000313" key="2">
    <source>
        <dbReference type="Proteomes" id="UP000768646"/>
    </source>
</evidence>
<name>A0ACB7CAX5_9ASCO</name>
<dbReference type="Proteomes" id="UP000768646">
    <property type="component" value="Unassembled WGS sequence"/>
</dbReference>
<accession>A0ACB7CAX5</accession>
<comment type="caution">
    <text evidence="1">The sequence shown here is derived from an EMBL/GenBank/DDBJ whole genome shotgun (WGS) entry which is preliminary data.</text>
</comment>
<gene>
    <name evidence="1" type="ORF">PORY_001761</name>
</gene>
<organism evidence="1 2">
    <name type="scientific">Pneumocystis oryctolagi</name>
    <dbReference type="NCBI Taxonomy" id="42067"/>
    <lineage>
        <taxon>Eukaryota</taxon>
        <taxon>Fungi</taxon>
        <taxon>Dikarya</taxon>
        <taxon>Ascomycota</taxon>
        <taxon>Taphrinomycotina</taxon>
        <taxon>Pneumocystomycetes</taxon>
        <taxon>Pneumocystaceae</taxon>
        <taxon>Pneumocystis</taxon>
    </lineage>
</organism>
<reference evidence="1 2" key="1">
    <citation type="journal article" date="2021" name="Commun. Biol.">
        <title>Genomic insights into the host specific adaptation of the Pneumocystis genus.</title>
        <authorList>
            <person name="Cisse O.H."/>
            <person name="Ma L."/>
            <person name="Dekker J.P."/>
            <person name="Khil P.P."/>
            <person name="Youn J.-H."/>
            <person name="Brenchley J.M."/>
            <person name="Blair R."/>
            <person name="Pahar B."/>
            <person name="Chabe M."/>
            <person name="Van Rompay K.K.A."/>
            <person name="Keesler R."/>
            <person name="Sukura A."/>
            <person name="Hirsch V."/>
            <person name="Kutty G."/>
            <person name="Liu Y."/>
            <person name="Peng L."/>
            <person name="Chen J."/>
            <person name="Song J."/>
            <person name="Weissenbacher-Lang C."/>
            <person name="Xu J."/>
            <person name="Upham N.S."/>
            <person name="Stajich J.E."/>
            <person name="Cuomo C.A."/>
            <person name="Cushion M.T."/>
            <person name="Kovacs J.A."/>
        </authorList>
    </citation>
    <scope>NUCLEOTIDE SEQUENCE [LARGE SCALE GENOMIC DNA]</scope>
    <source>
        <strain evidence="1 2">RABM</strain>
    </source>
</reference>
<sequence>IYMSFQEKSQGKPLEEDPLRLNSSPASNNVVKQSINVFLDNEIKPEIQTQVHRLLPGTKKEVRCIIYNIPAVPVMPLDFSEPFSLEMYLSGLIAKETSHPISIKTAKEIAEAPPNVDPWLWVYELVRRLTIDLNVLIVGMLEDSCSSEKCPEMRMNEWQYLCACHNPPQECAAIDYILHTLDNATTLLCSNKYFPSKMSVPVSSTRHFSSIMRRLYRIFSHAWCKHHDVFWKVENETSLYRRFMAVSEHYHFKYEHSSMIDEAYSKKIKDCDYSENKGYTVDYSSKKHSSNYNDYQTSSYLDDQDNKENLGNRSAFLSP</sequence>
<proteinExistence type="predicted"/>
<dbReference type="EMBL" id="JABTEG010000006">
    <property type="protein sequence ID" value="KAG4304708.1"/>
    <property type="molecule type" value="Genomic_DNA"/>
</dbReference>
<evidence type="ECO:0000313" key="1">
    <source>
        <dbReference type="EMBL" id="KAG4304708.1"/>
    </source>
</evidence>
<protein>
    <submittedName>
        <fullName evidence="1">Uncharacterized protein</fullName>
    </submittedName>
</protein>